<organism evidence="5 6">
    <name type="scientific">Microthlaspi erraticum</name>
    <dbReference type="NCBI Taxonomy" id="1685480"/>
    <lineage>
        <taxon>Eukaryota</taxon>
        <taxon>Viridiplantae</taxon>
        <taxon>Streptophyta</taxon>
        <taxon>Embryophyta</taxon>
        <taxon>Tracheophyta</taxon>
        <taxon>Spermatophyta</taxon>
        <taxon>Magnoliopsida</taxon>
        <taxon>eudicotyledons</taxon>
        <taxon>Gunneridae</taxon>
        <taxon>Pentapetalae</taxon>
        <taxon>rosids</taxon>
        <taxon>malvids</taxon>
        <taxon>Brassicales</taxon>
        <taxon>Brassicaceae</taxon>
        <taxon>Coluteocarpeae</taxon>
        <taxon>Microthlaspi</taxon>
    </lineage>
</organism>
<keyword evidence="2" id="KW-0812">Transmembrane</keyword>
<protein>
    <recommendedName>
        <fullName evidence="7">Major facilitator superfamily (MFS) profile domain-containing protein</fullName>
    </recommendedName>
</protein>
<dbReference type="Proteomes" id="UP000467841">
    <property type="component" value="Unassembled WGS sequence"/>
</dbReference>
<dbReference type="EMBL" id="CACVBM020000888">
    <property type="protein sequence ID" value="CAA7024434.1"/>
    <property type="molecule type" value="Genomic_DNA"/>
</dbReference>
<dbReference type="InterPro" id="IPR005828">
    <property type="entry name" value="MFS_sugar_transport-like"/>
</dbReference>
<evidence type="ECO:0000256" key="4">
    <source>
        <dbReference type="ARBA" id="ARBA00023136"/>
    </source>
</evidence>
<keyword evidence="6" id="KW-1185">Reference proteome</keyword>
<dbReference type="Pfam" id="PF00083">
    <property type="entry name" value="Sugar_tr"/>
    <property type="match status" value="1"/>
</dbReference>
<evidence type="ECO:0000313" key="6">
    <source>
        <dbReference type="Proteomes" id="UP000467841"/>
    </source>
</evidence>
<evidence type="ECO:0000313" key="5">
    <source>
        <dbReference type="EMBL" id="CAA7024434.1"/>
    </source>
</evidence>
<proteinExistence type="predicted"/>
<comment type="subcellular location">
    <subcellularLocation>
        <location evidence="1">Membrane</location>
    </subcellularLocation>
</comment>
<gene>
    <name evidence="5" type="ORF">MERR_LOCUS11669</name>
</gene>
<dbReference type="GO" id="GO:0022857">
    <property type="term" value="F:transmembrane transporter activity"/>
    <property type="evidence" value="ECO:0007669"/>
    <property type="project" value="InterPro"/>
</dbReference>
<comment type="caution">
    <text evidence="5">The sequence shown here is derived from an EMBL/GenBank/DDBJ whole genome shotgun (WGS) entry which is preliminary data.</text>
</comment>
<evidence type="ECO:0000256" key="2">
    <source>
        <dbReference type="ARBA" id="ARBA00022692"/>
    </source>
</evidence>
<keyword evidence="3" id="KW-1133">Transmembrane helix</keyword>
<name>A0A6D2I8C4_9BRAS</name>
<evidence type="ECO:0000256" key="3">
    <source>
        <dbReference type="ARBA" id="ARBA00022989"/>
    </source>
</evidence>
<dbReference type="GO" id="GO:0016020">
    <property type="term" value="C:membrane"/>
    <property type="evidence" value="ECO:0007669"/>
    <property type="project" value="UniProtKB-SubCell"/>
</dbReference>
<accession>A0A6D2I8C4</accession>
<dbReference type="AlphaFoldDB" id="A0A6D2I8C4"/>
<reference evidence="5" key="1">
    <citation type="submission" date="2020-01" db="EMBL/GenBank/DDBJ databases">
        <authorList>
            <person name="Mishra B."/>
        </authorList>
    </citation>
    <scope>NUCLEOTIDE SEQUENCE [LARGE SCALE GENOMIC DNA]</scope>
</reference>
<evidence type="ECO:0008006" key="7">
    <source>
        <dbReference type="Google" id="ProtNLM"/>
    </source>
</evidence>
<sequence>METESYYDPVHSLCVRAHVALWNSLPCSTRFLEGSLSLHIRSSSYPHFHSICLYFFALESPRWLHLQGKNEEAIQVLKKISPAKRGYLESVSYKLSRKETLEQAPNSSIKDLFTRKWAFEES</sequence>
<dbReference type="OrthoDB" id="5296287at2759"/>
<dbReference type="Gene3D" id="1.10.286.90">
    <property type="entry name" value="MFS transporter, transmembrane helix TM10b"/>
    <property type="match status" value="1"/>
</dbReference>
<evidence type="ECO:0000256" key="1">
    <source>
        <dbReference type="ARBA" id="ARBA00004370"/>
    </source>
</evidence>
<keyword evidence="4" id="KW-0472">Membrane</keyword>